<comment type="caution">
    <text evidence="8">The sequence shown here is derived from an EMBL/GenBank/DDBJ whole genome shotgun (WGS) entry which is preliminary data.</text>
</comment>
<evidence type="ECO:0000256" key="6">
    <source>
        <dbReference type="ARBA" id="ARBA00023136"/>
    </source>
</evidence>
<evidence type="ECO:0000313" key="8">
    <source>
        <dbReference type="EMBL" id="MBC8575758.1"/>
    </source>
</evidence>
<reference evidence="8 9" key="1">
    <citation type="submission" date="2020-08" db="EMBL/GenBank/DDBJ databases">
        <title>Genome public.</title>
        <authorList>
            <person name="Liu C."/>
            <person name="Sun Q."/>
        </authorList>
    </citation>
    <scope>NUCLEOTIDE SEQUENCE [LARGE SCALE GENOMIC DNA]</scope>
    <source>
        <strain evidence="8 9">BX1</strain>
    </source>
</reference>
<evidence type="ECO:0000256" key="2">
    <source>
        <dbReference type="ARBA" id="ARBA00006386"/>
    </source>
</evidence>
<comment type="subcellular location">
    <subcellularLocation>
        <location evidence="1">Cell membrane</location>
        <topology evidence="1">Multi-pass membrane protein</topology>
    </subcellularLocation>
</comment>
<keyword evidence="4 7" id="KW-0812">Transmembrane</keyword>
<organism evidence="8 9">
    <name type="scientific">Yanshouia hominis</name>
    <dbReference type="NCBI Taxonomy" id="2763673"/>
    <lineage>
        <taxon>Bacteria</taxon>
        <taxon>Bacillati</taxon>
        <taxon>Bacillota</taxon>
        <taxon>Clostridia</taxon>
        <taxon>Eubacteriales</taxon>
        <taxon>Oscillospiraceae</taxon>
        <taxon>Yanshouia</taxon>
    </lineage>
</organism>
<feature type="transmembrane region" description="Helical" evidence="7">
    <location>
        <begin position="135"/>
        <end position="158"/>
    </location>
</feature>
<evidence type="ECO:0000256" key="4">
    <source>
        <dbReference type="ARBA" id="ARBA00022692"/>
    </source>
</evidence>
<proteinExistence type="inferred from homology"/>
<sequence>MKRQMKRYALFFLLLVVNAVLLLAAPEVGKESLRMSFAQLTEMLTIIPPVFLLMGLMDVWIPKEVMMKYMGKGAGIRGGVFAFALGSLAAGPLYAAFPMASVFLKKGVSLLNVFLFIGAWSTTKIPMMFFEVTQLGVKFALARFFLNLASIILLAFIMERTTGEKESEAIYQRACAQQKDH</sequence>
<evidence type="ECO:0000256" key="5">
    <source>
        <dbReference type="ARBA" id="ARBA00022989"/>
    </source>
</evidence>
<gene>
    <name evidence="8" type="ORF">H8717_04925</name>
</gene>
<evidence type="ECO:0000256" key="7">
    <source>
        <dbReference type="SAM" id="Phobius"/>
    </source>
</evidence>
<feature type="transmembrane region" description="Helical" evidence="7">
    <location>
        <begin position="74"/>
        <end position="97"/>
    </location>
</feature>
<evidence type="ECO:0000256" key="3">
    <source>
        <dbReference type="ARBA" id="ARBA00022475"/>
    </source>
</evidence>
<keyword evidence="6 7" id="KW-0472">Membrane</keyword>
<protein>
    <submittedName>
        <fullName evidence="8">Permease</fullName>
    </submittedName>
</protein>
<keyword evidence="9" id="KW-1185">Reference proteome</keyword>
<dbReference type="EMBL" id="JACRTB010000006">
    <property type="protein sequence ID" value="MBC8575758.1"/>
    <property type="molecule type" value="Genomic_DNA"/>
</dbReference>
<feature type="transmembrane region" description="Helical" evidence="7">
    <location>
        <begin position="103"/>
        <end position="123"/>
    </location>
</feature>
<accession>A0ABR7NJE8</accession>
<keyword evidence="5 7" id="KW-1133">Transmembrane helix</keyword>
<evidence type="ECO:0000256" key="1">
    <source>
        <dbReference type="ARBA" id="ARBA00004651"/>
    </source>
</evidence>
<dbReference type="Proteomes" id="UP000658131">
    <property type="component" value="Unassembled WGS sequence"/>
</dbReference>
<feature type="transmembrane region" description="Helical" evidence="7">
    <location>
        <begin position="40"/>
        <end position="62"/>
    </location>
</feature>
<evidence type="ECO:0000313" key="9">
    <source>
        <dbReference type="Proteomes" id="UP000658131"/>
    </source>
</evidence>
<dbReference type="InterPro" id="IPR005524">
    <property type="entry name" value="DUF318"/>
</dbReference>
<dbReference type="Pfam" id="PF03773">
    <property type="entry name" value="ArsP_1"/>
    <property type="match status" value="1"/>
</dbReference>
<comment type="similarity">
    <text evidence="2">Belongs to the UPF0718 family.</text>
</comment>
<keyword evidence="3" id="KW-1003">Cell membrane</keyword>
<name>A0ABR7NJE8_9FIRM</name>